<accession>A0ABT9I4A1</accession>
<evidence type="ECO:0000313" key="3">
    <source>
        <dbReference type="Proteomes" id="UP001231109"/>
    </source>
</evidence>
<organism evidence="2 3">
    <name type="scientific">Rheinheimera baltica</name>
    <dbReference type="NCBI Taxonomy" id="67576"/>
    <lineage>
        <taxon>Bacteria</taxon>
        <taxon>Pseudomonadati</taxon>
        <taxon>Pseudomonadota</taxon>
        <taxon>Gammaproteobacteria</taxon>
        <taxon>Chromatiales</taxon>
        <taxon>Chromatiaceae</taxon>
        <taxon>Rheinheimera</taxon>
    </lineage>
</organism>
<feature type="region of interest" description="Disordered" evidence="1">
    <location>
        <begin position="75"/>
        <end position="104"/>
    </location>
</feature>
<evidence type="ECO:0000256" key="1">
    <source>
        <dbReference type="SAM" id="MobiDB-lite"/>
    </source>
</evidence>
<reference evidence="2 3" key="1">
    <citation type="submission" date="2022-11" db="EMBL/GenBank/DDBJ databases">
        <title>Viruses from the air-sea interface of a natural surface slick.</title>
        <authorList>
            <person name="Rahlff J."/>
            <person name="Holmfeldt K."/>
        </authorList>
    </citation>
    <scope>NUCLEOTIDE SEQUENCE [LARGE SCALE GENOMIC DNA]</scope>
    <source>
        <strain evidence="2 3">SMS4</strain>
    </source>
</reference>
<dbReference type="Proteomes" id="UP001231109">
    <property type="component" value="Unassembled WGS sequence"/>
</dbReference>
<comment type="caution">
    <text evidence="2">The sequence shown here is derived from an EMBL/GenBank/DDBJ whole genome shotgun (WGS) entry which is preliminary data.</text>
</comment>
<evidence type="ECO:0000313" key="2">
    <source>
        <dbReference type="EMBL" id="MDP5138209.1"/>
    </source>
</evidence>
<protein>
    <recommendedName>
        <fullName evidence="4">Orphan protein</fullName>
    </recommendedName>
</protein>
<sequence>MINSISSGMQMPQMQSSQAALSTEQKDQVQQILSQYSADDLSSDDATSIVKSFAELNVVPGRELEQLMADNGFDAKSIGDMAGQAGAKMPPPPPPPSAAASNSSELVSFLEELLENYDSQLSDDDKDAILSAVQQKFGTDSNGSLLSVKA</sequence>
<evidence type="ECO:0008006" key="4">
    <source>
        <dbReference type="Google" id="ProtNLM"/>
    </source>
</evidence>
<gene>
    <name evidence="2" type="ORF">ORJ04_19865</name>
</gene>
<feature type="compositionally biased region" description="Polar residues" evidence="1">
    <location>
        <begin position="19"/>
        <end position="29"/>
    </location>
</feature>
<dbReference type="EMBL" id="JAPJDZ010000112">
    <property type="protein sequence ID" value="MDP5138209.1"/>
    <property type="molecule type" value="Genomic_DNA"/>
</dbReference>
<proteinExistence type="predicted"/>
<feature type="region of interest" description="Disordered" evidence="1">
    <location>
        <begin position="1"/>
        <end position="29"/>
    </location>
</feature>
<feature type="compositionally biased region" description="Low complexity" evidence="1">
    <location>
        <begin position="1"/>
        <end position="18"/>
    </location>
</feature>
<keyword evidence="3" id="KW-1185">Reference proteome</keyword>
<name>A0ABT9I4A1_9GAMM</name>
<dbReference type="RefSeq" id="WP_305977367.1">
    <property type="nucleotide sequence ID" value="NZ_JAPJDY010000001.1"/>
</dbReference>